<feature type="non-terminal residue" evidence="1">
    <location>
        <position position="339"/>
    </location>
</feature>
<sequence length="339" mass="35827">MTHDIKDTDAYIVGIARTPVGSLGGSLASFSATKLGSIALDGALKRSKIPAAEVEEIYLGNVMSANLGQNPARQVALGVGCLENKVLATTINKVCASGMKAIALAAQDIQLGYVDVAVAVGAESMSNVPYYLPTARFGSKFGDQTVVDGLVKDGLTDVYNQKAMGYAAEACAVKHDVTREDQDKFAVSSYERAIAATKSGKFADEIVTVEVPVGRGKPPKVVESDDEISRFFPEKFPQLRPAFPDSEGKGTVTAANASKLSDGAAAVVVVSGRRLKKLIEEASIDIQTHGVFRILSSAEAEKAPIEFTTAPEAAVRKALTRANNPSVDFYEFNEAFSVV</sequence>
<reference evidence="1" key="1">
    <citation type="submission" date="2022-06" db="EMBL/GenBank/DDBJ databases">
        <title>Phylogenomic reconstructions and comparative analyses of Kickxellomycotina fungi.</title>
        <authorList>
            <person name="Reynolds N.K."/>
            <person name="Stajich J.E."/>
            <person name="Barry K."/>
            <person name="Grigoriev I.V."/>
            <person name="Crous P."/>
            <person name="Smith M.E."/>
        </authorList>
    </citation>
    <scope>NUCLEOTIDE SEQUENCE</scope>
    <source>
        <strain evidence="1">RSA 2271</strain>
    </source>
</reference>
<protein>
    <submittedName>
        <fullName evidence="1">Uncharacterized protein</fullName>
    </submittedName>
</protein>
<proteinExistence type="predicted"/>
<accession>A0ACC1HQU3</accession>
<comment type="caution">
    <text evidence="1">The sequence shown here is derived from an EMBL/GenBank/DDBJ whole genome shotgun (WGS) entry which is preliminary data.</text>
</comment>
<name>A0ACC1HQU3_9FUNG</name>
<keyword evidence="2" id="KW-1185">Reference proteome</keyword>
<evidence type="ECO:0000313" key="1">
    <source>
        <dbReference type="EMBL" id="KAJ1678046.1"/>
    </source>
</evidence>
<dbReference type="Proteomes" id="UP001145114">
    <property type="component" value="Unassembled WGS sequence"/>
</dbReference>
<organism evidence="1 2">
    <name type="scientific">Spiromyces aspiralis</name>
    <dbReference type="NCBI Taxonomy" id="68401"/>
    <lineage>
        <taxon>Eukaryota</taxon>
        <taxon>Fungi</taxon>
        <taxon>Fungi incertae sedis</taxon>
        <taxon>Zoopagomycota</taxon>
        <taxon>Kickxellomycotina</taxon>
        <taxon>Kickxellomycetes</taxon>
        <taxon>Kickxellales</taxon>
        <taxon>Kickxellaceae</taxon>
        <taxon>Spiromyces</taxon>
    </lineage>
</organism>
<dbReference type="EMBL" id="JAMZIH010001610">
    <property type="protein sequence ID" value="KAJ1678046.1"/>
    <property type="molecule type" value="Genomic_DNA"/>
</dbReference>
<gene>
    <name evidence="1" type="ORF">EV182_004895</name>
</gene>
<evidence type="ECO:0000313" key="2">
    <source>
        <dbReference type="Proteomes" id="UP001145114"/>
    </source>
</evidence>